<organism evidence="2 3">
    <name type="scientific">Durusdinium trenchii</name>
    <dbReference type="NCBI Taxonomy" id="1381693"/>
    <lineage>
        <taxon>Eukaryota</taxon>
        <taxon>Sar</taxon>
        <taxon>Alveolata</taxon>
        <taxon>Dinophyceae</taxon>
        <taxon>Suessiales</taxon>
        <taxon>Symbiodiniaceae</taxon>
        <taxon>Durusdinium</taxon>
    </lineage>
</organism>
<name>A0ABP0T258_9DINO</name>
<keyword evidence="3" id="KW-1185">Reference proteome</keyword>
<dbReference type="Proteomes" id="UP001642484">
    <property type="component" value="Unassembled WGS sequence"/>
</dbReference>
<dbReference type="SUPFAM" id="SSF69318">
    <property type="entry name" value="Integrin alpha N-terminal domain"/>
    <property type="match status" value="1"/>
</dbReference>
<accession>A0ABP0T258</accession>
<dbReference type="InterPro" id="IPR028994">
    <property type="entry name" value="Integrin_alpha_N"/>
</dbReference>
<dbReference type="Gene3D" id="2.130.10.130">
    <property type="entry name" value="Integrin alpha, N-terminal"/>
    <property type="match status" value="1"/>
</dbReference>
<evidence type="ECO:0000313" key="3">
    <source>
        <dbReference type="Proteomes" id="UP001642484"/>
    </source>
</evidence>
<reference evidence="2 3" key="1">
    <citation type="submission" date="2024-02" db="EMBL/GenBank/DDBJ databases">
        <authorList>
            <person name="Chen Y."/>
            <person name="Shah S."/>
            <person name="Dougan E. K."/>
            <person name="Thang M."/>
            <person name="Chan C."/>
        </authorList>
    </citation>
    <scope>NUCLEOTIDE SEQUENCE [LARGE SCALE GENOMIC DNA]</scope>
</reference>
<feature type="signal peptide" evidence="1">
    <location>
        <begin position="1"/>
        <end position="16"/>
    </location>
</feature>
<feature type="chain" id="PRO_5045706679" evidence="1">
    <location>
        <begin position="17"/>
        <end position="548"/>
    </location>
</feature>
<gene>
    <name evidence="2" type="ORF">CCMP2556_LOCUS55791</name>
</gene>
<dbReference type="PANTHER" id="PTHR35836:SF1">
    <property type="entry name" value="VCBS REPEAT-CONTAINING PROTEIN"/>
    <property type="match status" value="1"/>
</dbReference>
<dbReference type="PANTHER" id="PTHR35836">
    <property type="entry name" value="VCBS REPEAT-CONTAINING PROTEIN"/>
    <property type="match status" value="1"/>
</dbReference>
<comment type="caution">
    <text evidence="2">The sequence shown here is derived from an EMBL/GenBank/DDBJ whole genome shotgun (WGS) entry which is preliminary data.</text>
</comment>
<sequence length="548" mass="59605">MAWRILLLLAPTTGFSHDLHIRDNISIPIPPGFTALSPSLPGKLVVTSFEATPFIGKNGVFMADVGKTSGPAQELPGSNAINWPNSITVVGAEVFGFPAVALGDGFLVPSHTTGGVWIMEASPEPQTLKQPDAWKLREVYNCFTSSHECVALSHHLSCCDISFDMAPLGTRSALGILGLFLQGQRQILTEVKISQDRSGWFYHQAHFVDIDGDGLLDVVTARCQYAVWPWAKKQGELVWLKQPSKDALSGDSWQEHPMGEGPDFLFCVRPGKPFSLVAPEFITGQVVYWFMKDKKMKKRVLDTSIGPGFSCSWSDLNNDGHLDLLVTNHAMQNGSVFAYTFSSDDIETASISRHILASGFTPSKVKKGNGSPGDALPFHPLLNETGTKPHIFVSGDNSNSIFLLTPISQSSDNWTYHKEEVADLGADIGRPSIGDVDNDGFADIFVPLYNAKEVAHYTFVSLAVQILKREAQDKALHAFTIGSSAVISGHQAKGTLLADHVHDFRVGRSAMKHLHFAVLGFGSSVYVRTSAQRHPGIAVCVGIIIELK</sequence>
<protein>
    <submittedName>
        <fullName evidence="2">Uncharacterized protein</fullName>
    </submittedName>
</protein>
<dbReference type="EMBL" id="CAXAMN010029127">
    <property type="protein sequence ID" value="CAK9118797.1"/>
    <property type="molecule type" value="Genomic_DNA"/>
</dbReference>
<keyword evidence="1" id="KW-0732">Signal</keyword>
<evidence type="ECO:0000313" key="2">
    <source>
        <dbReference type="EMBL" id="CAK9118797.1"/>
    </source>
</evidence>
<proteinExistence type="predicted"/>
<evidence type="ECO:0000256" key="1">
    <source>
        <dbReference type="SAM" id="SignalP"/>
    </source>
</evidence>